<accession>A0A369TAF7</accession>
<dbReference type="RefSeq" id="WP_114581783.1">
    <property type="nucleotide sequence ID" value="NZ_QPMH01000006.1"/>
</dbReference>
<comment type="caution">
    <text evidence="2">The sequence shown here is derived from an EMBL/GenBank/DDBJ whole genome shotgun (WGS) entry which is preliminary data.</text>
</comment>
<dbReference type="Proteomes" id="UP000253941">
    <property type="component" value="Unassembled WGS sequence"/>
</dbReference>
<dbReference type="InterPro" id="IPR001509">
    <property type="entry name" value="Epimerase_deHydtase"/>
</dbReference>
<dbReference type="InterPro" id="IPR036291">
    <property type="entry name" value="NAD(P)-bd_dom_sf"/>
</dbReference>
<sequence>MKILVTGHEGYIGGVLTPMLLEQGHSVVGLDSGLFQACTYVGSVPAIPAIRKDIRDVVPADVEGFDAIIHLAGLSNDPLGDLNPELTAEINHRASVRLAEYAKAAGVPRFIFSSSCSNYGAGGEDMLDENSPFNPVTPYGISKVKVEQDLAELADDSFCPTYLRNATVYGVAPRIRFDLVVNNLVAWAFTTGQVYLKSDGTPWRPVVHVEDVCRAFLAVLNAPVEKIHNVAFNVARNEDNLRIREIANMVAEVVPNSYVEYAADAGPDKRCYRVDASKIMNTLPGFQPKWTVQKGVVELYETYKRVGLTLDAFEGAEFSRIKYLRKLLADGHIDDDLRWRAEEPAVASTAS</sequence>
<gene>
    <name evidence="2" type="ORF">DRB17_08545</name>
</gene>
<keyword evidence="3" id="KW-1185">Reference proteome</keyword>
<dbReference type="AlphaFoldDB" id="A0A369TAF7"/>
<evidence type="ECO:0000259" key="1">
    <source>
        <dbReference type="Pfam" id="PF01370"/>
    </source>
</evidence>
<dbReference type="PANTHER" id="PTHR43245">
    <property type="entry name" value="BIFUNCTIONAL POLYMYXIN RESISTANCE PROTEIN ARNA"/>
    <property type="match status" value="1"/>
</dbReference>
<dbReference type="InterPro" id="IPR050177">
    <property type="entry name" value="Lipid_A_modif_metabolic_enz"/>
</dbReference>
<dbReference type="PANTHER" id="PTHR43245:SF23">
    <property type="entry name" value="NAD(P)-BINDING DOMAIN-CONTAINING PROTEIN"/>
    <property type="match status" value="1"/>
</dbReference>
<protein>
    <submittedName>
        <fullName evidence="2">SDR family NAD-dependent epimerase/dehydratase</fullName>
    </submittedName>
</protein>
<dbReference type="Gene3D" id="3.40.50.720">
    <property type="entry name" value="NAD(P)-binding Rossmann-like Domain"/>
    <property type="match status" value="1"/>
</dbReference>
<evidence type="ECO:0000313" key="3">
    <source>
        <dbReference type="Proteomes" id="UP000253941"/>
    </source>
</evidence>
<organism evidence="2 3">
    <name type="scientific">Ferruginivarius sediminum</name>
    <dbReference type="NCBI Taxonomy" id="2661937"/>
    <lineage>
        <taxon>Bacteria</taxon>
        <taxon>Pseudomonadati</taxon>
        <taxon>Pseudomonadota</taxon>
        <taxon>Alphaproteobacteria</taxon>
        <taxon>Rhodospirillales</taxon>
        <taxon>Rhodospirillaceae</taxon>
        <taxon>Ferruginivarius</taxon>
    </lineage>
</organism>
<proteinExistence type="predicted"/>
<dbReference type="EMBL" id="QPMH01000006">
    <property type="protein sequence ID" value="RDD62270.1"/>
    <property type="molecule type" value="Genomic_DNA"/>
</dbReference>
<feature type="domain" description="NAD-dependent epimerase/dehydratase" evidence="1">
    <location>
        <begin position="3"/>
        <end position="235"/>
    </location>
</feature>
<evidence type="ECO:0000313" key="2">
    <source>
        <dbReference type="EMBL" id="RDD62270.1"/>
    </source>
</evidence>
<reference evidence="2 3" key="1">
    <citation type="submission" date="2018-07" db="EMBL/GenBank/DDBJ databases">
        <title>Venubactetium sediminum gen. nov., sp. nov., isolated from a marine solar saltern.</title>
        <authorList>
            <person name="Wang S."/>
        </authorList>
    </citation>
    <scope>NUCLEOTIDE SEQUENCE [LARGE SCALE GENOMIC DNA]</scope>
    <source>
        <strain evidence="2 3">WD2A32</strain>
    </source>
</reference>
<name>A0A369TAF7_9PROT</name>
<dbReference type="CDD" id="cd08946">
    <property type="entry name" value="SDR_e"/>
    <property type="match status" value="1"/>
</dbReference>
<dbReference type="SUPFAM" id="SSF51735">
    <property type="entry name" value="NAD(P)-binding Rossmann-fold domains"/>
    <property type="match status" value="1"/>
</dbReference>
<dbReference type="Pfam" id="PF01370">
    <property type="entry name" value="Epimerase"/>
    <property type="match status" value="1"/>
</dbReference>